<dbReference type="PANTHER" id="PTHR14136">
    <property type="entry name" value="BTB_POZ DOMAIN-CONTAINING PROTEIN KCTD9"/>
    <property type="match status" value="1"/>
</dbReference>
<dbReference type="RefSeq" id="WP_021053390.1">
    <property type="nucleotide sequence ID" value="NZ_KE356561.1"/>
</dbReference>
<feature type="transmembrane region" description="Helical" evidence="1">
    <location>
        <begin position="504"/>
        <end position="528"/>
    </location>
</feature>
<dbReference type="eggNOG" id="arCOG03128">
    <property type="taxonomic scope" value="Archaea"/>
</dbReference>
<dbReference type="InterPro" id="IPR051082">
    <property type="entry name" value="Pentapeptide-BTB/POZ_domain"/>
</dbReference>
<protein>
    <recommendedName>
        <fullName evidence="4">Low-complexity protein</fullName>
    </recommendedName>
</protein>
<dbReference type="PANTHER" id="PTHR14136:SF17">
    <property type="entry name" value="BTB_POZ DOMAIN-CONTAINING PROTEIN KCTD9"/>
    <property type="match status" value="1"/>
</dbReference>
<keyword evidence="1" id="KW-0472">Membrane</keyword>
<evidence type="ECO:0008006" key="4">
    <source>
        <dbReference type="Google" id="ProtNLM"/>
    </source>
</evidence>
<name>U1PNR4_9EURY</name>
<dbReference type="Pfam" id="PF13576">
    <property type="entry name" value="Pentapeptide_3"/>
    <property type="match status" value="1"/>
</dbReference>
<dbReference type="Gene3D" id="2.160.20.80">
    <property type="entry name" value="E3 ubiquitin-protein ligase SopA"/>
    <property type="match status" value="2"/>
</dbReference>
<organism evidence="2 3">
    <name type="scientific">Haloquadratum walsbyi J07HQW2</name>
    <dbReference type="NCBI Taxonomy" id="1238425"/>
    <lineage>
        <taxon>Archaea</taxon>
        <taxon>Methanobacteriati</taxon>
        <taxon>Methanobacteriota</taxon>
        <taxon>Stenosarchaea group</taxon>
        <taxon>Halobacteria</taxon>
        <taxon>Halobacteriales</taxon>
        <taxon>Haloferacaceae</taxon>
        <taxon>Haloquadratum</taxon>
    </lineage>
</organism>
<dbReference type="eggNOG" id="arCOG03124">
    <property type="taxonomic scope" value="Archaea"/>
</dbReference>
<dbReference type="STRING" id="1238425.J07HQW2_00330"/>
<reference evidence="2 3" key="1">
    <citation type="journal article" date="2013" name="PLoS ONE">
        <title>Assembly-driven community genomics of a hypersaline microbial ecosystem.</title>
        <authorList>
            <person name="Podell S."/>
            <person name="Ugalde J.A."/>
            <person name="Narasingarao P."/>
            <person name="Banfield J.F."/>
            <person name="Heidelberg K.B."/>
            <person name="Allen E.E."/>
        </authorList>
    </citation>
    <scope>NUCLEOTIDE SEQUENCE [LARGE SCALE GENOMIC DNA]</scope>
    <source>
        <strain evidence="3">J07HQW2</strain>
    </source>
</reference>
<dbReference type="AlphaFoldDB" id="U1PNR4"/>
<keyword evidence="1" id="KW-1133">Transmembrane helix</keyword>
<dbReference type="InterPro" id="IPR001646">
    <property type="entry name" value="5peptide_repeat"/>
</dbReference>
<dbReference type="SUPFAM" id="SSF81324">
    <property type="entry name" value="Voltage-gated potassium channels"/>
    <property type="match status" value="1"/>
</dbReference>
<dbReference type="SUPFAM" id="SSF141571">
    <property type="entry name" value="Pentapeptide repeat-like"/>
    <property type="match status" value="1"/>
</dbReference>
<proteinExistence type="predicted"/>
<evidence type="ECO:0000313" key="2">
    <source>
        <dbReference type="EMBL" id="ERG93896.1"/>
    </source>
</evidence>
<keyword evidence="1" id="KW-0812">Transmembrane</keyword>
<dbReference type="EMBL" id="KE356561">
    <property type="protein sequence ID" value="ERG93896.1"/>
    <property type="molecule type" value="Genomic_DNA"/>
</dbReference>
<gene>
    <name evidence="2" type="ORF">J07HQW2_00330</name>
</gene>
<evidence type="ECO:0000256" key="1">
    <source>
        <dbReference type="SAM" id="Phobius"/>
    </source>
</evidence>
<dbReference type="Pfam" id="PF00805">
    <property type="entry name" value="Pentapeptide"/>
    <property type="match status" value="1"/>
</dbReference>
<evidence type="ECO:0000313" key="3">
    <source>
        <dbReference type="Proteomes" id="UP000030710"/>
    </source>
</evidence>
<feature type="transmembrane region" description="Helical" evidence="1">
    <location>
        <begin position="456"/>
        <end position="475"/>
    </location>
</feature>
<dbReference type="HOGENOM" id="CLU_509623_0_0_2"/>
<dbReference type="Proteomes" id="UP000030710">
    <property type="component" value="Unassembled WGS sequence"/>
</dbReference>
<sequence length="534" mass="60069">MECCHTFNFEDWQKTVPEADYEPNDEWSWSCSHPRADSSHPEVEAGSMPEGEYPENCLFHISSKKRDKLGVTDENVSEHFYQRIHSGEEGSKEFVDAHLTKLDLSKRILDPEGNQSVDLRFCTIEKDLYLRETRVENRLKMQGSKINRVRMEGAYFGETLDWYGCKFSGTIKADDTRFCDKFLLARSRLECTARFGKRSEFQGLNLTGAIFKSNFKLPGATVSGLMYSRGTKFKKAKFKHTVFEQEARFAGVCFNKKACFSEVRFGDDVSFGKDDPDDDRGPANFDCVANFSDSDFNGSVDFNGTKFAEKINFPGADLSDADLTNATLSNADLSEADLTDTDLRRANLTDANLSETDFSRVTLSRQTTIGDPREQIEDKTDEMGEEQYDQIARANHELRTAYSTNGLTGQARTARVRERKARRREALAEDGLRGTAAWFGSLLSQFFTGYGIQLRWILGVMIALFVISTFVYWMVGGMTPGDSLMYSIVTFTTSRPAEPELTDVGVRIVAGIETFAGTAAIVFLGYVLGTRERV</sequence>
<accession>U1PNR4</accession>